<keyword evidence="4" id="KW-1185">Reference proteome</keyword>
<name>A0A178JBT0_9VIBR</name>
<evidence type="ECO:0000313" key="1">
    <source>
        <dbReference type="EMBL" id="MDC5743278.1"/>
    </source>
</evidence>
<gene>
    <name evidence="2" type="ORF">AZ468_13720</name>
    <name evidence="1" type="ORF">OPW20_24755</name>
</gene>
<dbReference type="EMBL" id="JAPFIT010000032">
    <property type="protein sequence ID" value="MDC5743278.1"/>
    <property type="molecule type" value="Genomic_DNA"/>
</dbReference>
<accession>A0A178JBT0</accession>
<proteinExistence type="predicted"/>
<evidence type="ECO:0000313" key="3">
    <source>
        <dbReference type="Proteomes" id="UP000094761"/>
    </source>
</evidence>
<evidence type="ECO:0000313" key="4">
    <source>
        <dbReference type="Proteomes" id="UP001150001"/>
    </source>
</evidence>
<organism evidence="2 3">
    <name type="scientific">Vibrio europaeus</name>
    <dbReference type="NCBI Taxonomy" id="300876"/>
    <lineage>
        <taxon>Bacteria</taxon>
        <taxon>Pseudomonadati</taxon>
        <taxon>Pseudomonadota</taxon>
        <taxon>Gammaproteobacteria</taxon>
        <taxon>Vibrionales</taxon>
        <taxon>Vibrionaceae</taxon>
        <taxon>Vibrio</taxon>
        <taxon>Vibrio oreintalis group</taxon>
    </lineage>
</organism>
<dbReference type="RefSeq" id="WP_069667870.1">
    <property type="nucleotide sequence ID" value="NZ_JAPFIM010000012.1"/>
</dbReference>
<sequence>MELQPDKQTPISVGGKGKYLIVRSTSAPVFIGADNLRPQRLESGDRINVSEFDKMFLEHKESQTVTFDYQISDLEVRPASTSGLVVQRIIEPIEFSATVSVADGLKVEQLSPAAMTTKPDIEIAPNAKVKICNSGFRKVSIQVISDEVTTLRVGDFNIASNRGLMVMGSKHATGSLSLEFTGELYAVNTSTSTAHLSVVGVN</sequence>
<dbReference type="AlphaFoldDB" id="A0A178JBT0"/>
<dbReference type="GeneID" id="78076769"/>
<dbReference type="EMBL" id="LUAX01000004">
    <property type="protein sequence ID" value="OAM99037.1"/>
    <property type="molecule type" value="Genomic_DNA"/>
</dbReference>
<protein>
    <submittedName>
        <fullName evidence="2">Uncharacterized protein</fullName>
    </submittedName>
</protein>
<comment type="caution">
    <text evidence="2">The sequence shown here is derived from an EMBL/GenBank/DDBJ whole genome shotgun (WGS) entry which is preliminary data.</text>
</comment>
<dbReference type="Proteomes" id="UP001150001">
    <property type="component" value="Unassembled WGS sequence"/>
</dbReference>
<evidence type="ECO:0000313" key="2">
    <source>
        <dbReference type="EMBL" id="OAM99037.1"/>
    </source>
</evidence>
<reference evidence="1" key="2">
    <citation type="submission" date="2022-11" db="EMBL/GenBank/DDBJ databases">
        <title>Role of the vibriolysin VemA secreted by the emergent pathogen Vibrio europaeus in the colonization of Manila clam mucus.</title>
        <authorList>
            <person name="Martinez C."/>
            <person name="Rodriguez S."/>
            <person name="Vences A."/>
            <person name="Barja J.L."/>
            <person name="Toranzo A.E."/>
            <person name="Dubert J."/>
        </authorList>
    </citation>
    <scope>NUCLEOTIDE SEQUENCE</scope>
    <source>
        <strain evidence="1">3454</strain>
    </source>
</reference>
<dbReference type="OrthoDB" id="5862217at2"/>
<reference evidence="2 3" key="1">
    <citation type="submission" date="2016-03" db="EMBL/GenBank/DDBJ databases">
        <title>Draft genome sequence of the Vibrio tubiashii subs. europaeus.</title>
        <authorList>
            <person name="Spinard E."/>
            <person name="Dubert J."/>
            <person name="Nelson D.R."/>
            <person name="Barja J.L."/>
        </authorList>
    </citation>
    <scope>NUCLEOTIDE SEQUENCE [LARGE SCALE GENOMIC DNA]</scope>
    <source>
        <strain evidence="3">PP-638</strain>
        <strain evidence="2">PP2-638</strain>
    </source>
</reference>
<dbReference type="Proteomes" id="UP000094761">
    <property type="component" value="Unassembled WGS sequence"/>
</dbReference>